<dbReference type="EMBL" id="JBBNAF010000010">
    <property type="protein sequence ID" value="KAK9107061.1"/>
    <property type="molecule type" value="Genomic_DNA"/>
</dbReference>
<accession>A0AAP0F897</accession>
<dbReference type="Proteomes" id="UP001420932">
    <property type="component" value="Unassembled WGS sequence"/>
</dbReference>
<dbReference type="InterPro" id="IPR044824">
    <property type="entry name" value="MAIN-like"/>
</dbReference>
<protein>
    <recommendedName>
        <fullName evidence="1">Aminotransferase-like plant mobile domain-containing protein</fullName>
    </recommendedName>
</protein>
<reference evidence="2 3" key="1">
    <citation type="submission" date="2024-01" db="EMBL/GenBank/DDBJ databases">
        <title>Genome assemblies of Stephania.</title>
        <authorList>
            <person name="Yang L."/>
        </authorList>
    </citation>
    <scope>NUCLEOTIDE SEQUENCE [LARGE SCALE GENOMIC DNA]</scope>
    <source>
        <strain evidence="2">YNDBR</strain>
        <tissue evidence="2">Leaf</tissue>
    </source>
</reference>
<gene>
    <name evidence="2" type="ORF">Syun_023072</name>
</gene>
<proteinExistence type="predicted"/>
<dbReference type="InterPro" id="IPR019557">
    <property type="entry name" value="AminoTfrase-like_pln_mobile"/>
</dbReference>
<feature type="domain" description="Aminotransferase-like plant mobile" evidence="1">
    <location>
        <begin position="1"/>
        <end position="287"/>
    </location>
</feature>
<comment type="caution">
    <text evidence="2">The sequence shown here is derived from an EMBL/GenBank/DDBJ whole genome shotgun (WGS) entry which is preliminary data.</text>
</comment>
<dbReference type="PANTHER" id="PTHR46033:SF8">
    <property type="entry name" value="PROTEIN MAINTENANCE OF MERISTEMS-LIKE"/>
    <property type="match status" value="1"/>
</dbReference>
<evidence type="ECO:0000313" key="3">
    <source>
        <dbReference type="Proteomes" id="UP001420932"/>
    </source>
</evidence>
<dbReference type="AlphaFoldDB" id="A0AAP0F897"/>
<evidence type="ECO:0000313" key="2">
    <source>
        <dbReference type="EMBL" id="KAK9107061.1"/>
    </source>
</evidence>
<dbReference type="Pfam" id="PF10536">
    <property type="entry name" value="PMD"/>
    <property type="match status" value="1"/>
</dbReference>
<dbReference type="PANTHER" id="PTHR46033">
    <property type="entry name" value="PROTEIN MAIN-LIKE 2"/>
    <property type="match status" value="1"/>
</dbReference>
<organism evidence="2 3">
    <name type="scientific">Stephania yunnanensis</name>
    <dbReference type="NCBI Taxonomy" id="152371"/>
    <lineage>
        <taxon>Eukaryota</taxon>
        <taxon>Viridiplantae</taxon>
        <taxon>Streptophyta</taxon>
        <taxon>Embryophyta</taxon>
        <taxon>Tracheophyta</taxon>
        <taxon>Spermatophyta</taxon>
        <taxon>Magnoliopsida</taxon>
        <taxon>Ranunculales</taxon>
        <taxon>Menispermaceae</taxon>
        <taxon>Menispermoideae</taxon>
        <taxon>Cissampelideae</taxon>
        <taxon>Stephania</taxon>
    </lineage>
</organism>
<evidence type="ECO:0000259" key="1">
    <source>
        <dbReference type="Pfam" id="PF10536"/>
    </source>
</evidence>
<sequence length="292" mass="33715">MTITLQDVQIILGLPVDELPITGRVEQDYKALCLTQLRFPFLENNRNGGRIQIRQLSRWFLNLPNNANEVEVQRYASAYILQLLGGTLFADKSNNFVHITYLQFLEDFEAAEQYSWGSATLAHLYRQLCLASDIDGAEIAGPIILLQLWACDRLSFLAPIMGNVLRDIIQNEKLFSHPPFGHRWKHALETTRTSMHVLTKYIEMIDMQALDEVILEPYPETVIGDLRAYYSSGRAIWRTRAPLLFFCVVEMYNPDRVMRQFGLRQMIPHLQSTSIQLHKIDLRGKTDKDWSA</sequence>
<dbReference type="GO" id="GO:0010073">
    <property type="term" value="P:meristem maintenance"/>
    <property type="evidence" value="ECO:0007669"/>
    <property type="project" value="InterPro"/>
</dbReference>
<keyword evidence="3" id="KW-1185">Reference proteome</keyword>
<name>A0AAP0F897_9MAGN</name>